<feature type="compositionally biased region" description="Basic and acidic residues" evidence="1">
    <location>
        <begin position="1"/>
        <end position="10"/>
    </location>
</feature>
<reference evidence="2 3" key="1">
    <citation type="submission" date="2021-02" db="EMBL/GenBank/DDBJ databases">
        <authorList>
            <person name="Ra J.-S."/>
        </authorList>
    </citation>
    <scope>NUCLEOTIDE SEQUENCE [LARGE SCALE GENOMIC DNA]</scope>
    <source>
        <strain evidence="2 3">MMS20-R1-14</strain>
    </source>
</reference>
<evidence type="ECO:0000313" key="3">
    <source>
        <dbReference type="Proteomes" id="UP001518872"/>
    </source>
</evidence>
<comment type="caution">
    <text evidence="2">The sequence shown here is derived from an EMBL/GenBank/DDBJ whole genome shotgun (WGS) entry which is preliminary data.</text>
</comment>
<protein>
    <submittedName>
        <fullName evidence="2">Uncharacterized protein</fullName>
    </submittedName>
</protein>
<dbReference type="Proteomes" id="UP001518872">
    <property type="component" value="Unassembled WGS sequence"/>
</dbReference>
<name>A0ABS2IUF0_9ACTN</name>
<feature type="region of interest" description="Disordered" evidence="1">
    <location>
        <begin position="1"/>
        <end position="45"/>
    </location>
</feature>
<accession>A0ABS2IUF0</accession>
<evidence type="ECO:0000256" key="1">
    <source>
        <dbReference type="SAM" id="MobiDB-lite"/>
    </source>
</evidence>
<evidence type="ECO:0000313" key="2">
    <source>
        <dbReference type="EMBL" id="MBM7076829.1"/>
    </source>
</evidence>
<gene>
    <name evidence="2" type="ORF">JQX11_10740</name>
</gene>
<sequence>MVGTTTERRRPGPASPGSRRREAAPVLRKSTSHQQNGVEEADPTT</sequence>
<keyword evidence="3" id="KW-1185">Reference proteome</keyword>
<dbReference type="RefSeq" id="WP_204924836.1">
    <property type="nucleotide sequence ID" value="NZ_JAFEUC010000004.1"/>
</dbReference>
<dbReference type="EMBL" id="JAFEUC010000004">
    <property type="protein sequence ID" value="MBM7076829.1"/>
    <property type="molecule type" value="Genomic_DNA"/>
</dbReference>
<organism evidence="2 3">
    <name type="scientific">Micromonospora humida</name>
    <dbReference type="NCBI Taxonomy" id="2809018"/>
    <lineage>
        <taxon>Bacteria</taxon>
        <taxon>Bacillati</taxon>
        <taxon>Actinomycetota</taxon>
        <taxon>Actinomycetes</taxon>
        <taxon>Micromonosporales</taxon>
        <taxon>Micromonosporaceae</taxon>
        <taxon>Micromonospora</taxon>
    </lineage>
</organism>
<proteinExistence type="predicted"/>